<reference evidence="2 4" key="1">
    <citation type="journal article" date="2019" name="Sci. Rep.">
        <title>Orb-weaving spider Araneus ventricosus genome elucidates the spidroin gene catalogue.</title>
        <authorList>
            <person name="Kono N."/>
            <person name="Nakamura H."/>
            <person name="Ohtoshi R."/>
            <person name="Moran D.A.P."/>
            <person name="Shinohara A."/>
            <person name="Yoshida Y."/>
            <person name="Fujiwara M."/>
            <person name="Mori M."/>
            <person name="Tomita M."/>
            <person name="Arakawa K."/>
        </authorList>
    </citation>
    <scope>NUCLEOTIDE SEQUENCE [LARGE SCALE GENOMIC DNA]</scope>
</reference>
<name>A0A4Y2WU95_ARAVE</name>
<accession>A0A4Y2WU95</accession>
<dbReference type="EMBL" id="BGPR01066096">
    <property type="protein sequence ID" value="GBO40763.1"/>
    <property type="molecule type" value="Genomic_DNA"/>
</dbReference>
<comment type="caution">
    <text evidence="2">The sequence shown here is derived from an EMBL/GenBank/DDBJ whole genome shotgun (WGS) entry which is preliminary data.</text>
</comment>
<dbReference type="EMBL" id="BGPR01066092">
    <property type="protein sequence ID" value="GBO40761.1"/>
    <property type="molecule type" value="Genomic_DNA"/>
</dbReference>
<protein>
    <submittedName>
        <fullName evidence="2">Uncharacterized protein</fullName>
    </submittedName>
</protein>
<evidence type="ECO:0000313" key="4">
    <source>
        <dbReference type="Proteomes" id="UP000499080"/>
    </source>
</evidence>
<dbReference type="AlphaFoldDB" id="A0A4Y2WU95"/>
<proteinExistence type="predicted"/>
<keyword evidence="4" id="KW-1185">Reference proteome</keyword>
<dbReference type="Proteomes" id="UP000499080">
    <property type="component" value="Unassembled WGS sequence"/>
</dbReference>
<evidence type="ECO:0000256" key="1">
    <source>
        <dbReference type="SAM" id="MobiDB-lite"/>
    </source>
</evidence>
<feature type="region of interest" description="Disordered" evidence="1">
    <location>
        <begin position="1"/>
        <end position="23"/>
    </location>
</feature>
<gene>
    <name evidence="3" type="ORF">AVEN_143141_1</name>
    <name evidence="2" type="ORF">AVEN_59959_1</name>
</gene>
<evidence type="ECO:0000313" key="3">
    <source>
        <dbReference type="EMBL" id="GBO40763.1"/>
    </source>
</evidence>
<evidence type="ECO:0000313" key="2">
    <source>
        <dbReference type="EMBL" id="GBO40761.1"/>
    </source>
</evidence>
<organism evidence="2 4">
    <name type="scientific">Araneus ventricosus</name>
    <name type="common">Orbweaver spider</name>
    <name type="synonym">Epeira ventricosa</name>
    <dbReference type="NCBI Taxonomy" id="182803"/>
    <lineage>
        <taxon>Eukaryota</taxon>
        <taxon>Metazoa</taxon>
        <taxon>Ecdysozoa</taxon>
        <taxon>Arthropoda</taxon>
        <taxon>Chelicerata</taxon>
        <taxon>Arachnida</taxon>
        <taxon>Araneae</taxon>
        <taxon>Araneomorphae</taxon>
        <taxon>Entelegynae</taxon>
        <taxon>Araneoidea</taxon>
        <taxon>Araneidae</taxon>
        <taxon>Araneus</taxon>
    </lineage>
</organism>
<sequence>MTRPLNRSRTTGELKGSTGVRNP</sequence>
<feature type="non-terminal residue" evidence="2">
    <location>
        <position position="23"/>
    </location>
</feature>
<feature type="compositionally biased region" description="Polar residues" evidence="1">
    <location>
        <begin position="1"/>
        <end position="11"/>
    </location>
</feature>